<dbReference type="Proteomes" id="UP000250241">
    <property type="component" value="Chromosome"/>
</dbReference>
<evidence type="ECO:0000256" key="1">
    <source>
        <dbReference type="SAM" id="MobiDB-lite"/>
    </source>
</evidence>
<evidence type="ECO:0000313" key="3">
    <source>
        <dbReference type="Proteomes" id="UP000250241"/>
    </source>
</evidence>
<keyword evidence="3" id="KW-1185">Reference proteome</keyword>
<accession>A0A2Z5R162</accession>
<dbReference type="KEGG" id="raj:RA11412_1925"/>
<gene>
    <name evidence="2" type="ORF">RA11412_1925</name>
</gene>
<organism evidence="2 3">
    <name type="scientific">Rothia aeria</name>
    <dbReference type="NCBI Taxonomy" id="172042"/>
    <lineage>
        <taxon>Bacteria</taxon>
        <taxon>Bacillati</taxon>
        <taxon>Actinomycetota</taxon>
        <taxon>Actinomycetes</taxon>
        <taxon>Micrococcales</taxon>
        <taxon>Micrococcaceae</taxon>
        <taxon>Rothia</taxon>
    </lineage>
</organism>
<feature type="region of interest" description="Disordered" evidence="1">
    <location>
        <begin position="31"/>
        <end position="50"/>
    </location>
</feature>
<dbReference type="AlphaFoldDB" id="A0A2Z5R162"/>
<reference evidence="2 3" key="1">
    <citation type="submission" date="2016-10" db="EMBL/GenBank/DDBJ databases">
        <title>Genome sequence of Rothia aeria strain JCM11412.</title>
        <authorList>
            <person name="Nambu T."/>
        </authorList>
    </citation>
    <scope>NUCLEOTIDE SEQUENCE [LARGE SCALE GENOMIC DNA]</scope>
    <source>
        <strain evidence="2 3">JCM 11412</strain>
    </source>
</reference>
<evidence type="ECO:0000313" key="2">
    <source>
        <dbReference type="EMBL" id="BAV88224.1"/>
    </source>
</evidence>
<protein>
    <submittedName>
        <fullName evidence="2">Uncharacterized protein</fullName>
    </submittedName>
</protein>
<dbReference type="EMBL" id="AP017895">
    <property type="protein sequence ID" value="BAV88224.1"/>
    <property type="molecule type" value="Genomic_DNA"/>
</dbReference>
<sequence length="50" mass="5814">MMATEGSRTNLRFTADLLQRRTCKDWAAWQRQTAQKHHTPVPHPSLKTLP</sequence>
<proteinExistence type="predicted"/>
<name>A0A2Z5R162_9MICC</name>